<dbReference type="AlphaFoldDB" id="D2VPV2"/>
<protein>
    <submittedName>
        <fullName evidence="2">Predicted protein</fullName>
    </submittedName>
</protein>
<evidence type="ECO:0000256" key="1">
    <source>
        <dbReference type="SAM" id="MobiDB-lite"/>
    </source>
</evidence>
<name>D2VPV2_NAEGR</name>
<dbReference type="VEuPathDB" id="AmoebaDB:NAEGRDRAFT_70997"/>
<dbReference type="GeneID" id="8854973"/>
<gene>
    <name evidence="2" type="ORF">NAEGRDRAFT_70997</name>
</gene>
<feature type="compositionally biased region" description="Low complexity" evidence="1">
    <location>
        <begin position="86"/>
        <end position="100"/>
    </location>
</feature>
<proteinExistence type="predicted"/>
<sequence length="364" mass="41806">MSTNNPSLETINSNNLFFQEFLQKMEEGNNLQRKLLATQQEILCAVKENNDLQVQVLERLSKSKKEKRKVSSDLTIMNADDQFDDSVSTNSNSTTISHSTTTERERKKSKKNVQCSEDEICIIYEGSSNHSLIIRKELLKGPVLRAAISGNFLEESNFILPSDSIKLSNIPKAMKQLKKFFHDEKLDKCNEETKKDLQNLADFLVLPELKLELLKYQICDIPILKTNKKKGEHKNYSQVLEKIEEISTQLPGILIDLESDGMLSVLESFHEFLKSDEKRAETFASVCEIVWDKKYANRGILSIILKGCKSLDALKYYLLEECATNKDLYNIDEEKVQLLSKSISEKWQHLLPTIHESFLKDSFI</sequence>
<feature type="region of interest" description="Disordered" evidence="1">
    <location>
        <begin position="82"/>
        <end position="110"/>
    </location>
</feature>
<accession>D2VPV2</accession>
<dbReference type="EMBL" id="GG738887">
    <property type="protein sequence ID" value="EFC41191.1"/>
    <property type="molecule type" value="Genomic_DNA"/>
</dbReference>
<dbReference type="Proteomes" id="UP000006671">
    <property type="component" value="Unassembled WGS sequence"/>
</dbReference>
<evidence type="ECO:0000313" key="2">
    <source>
        <dbReference type="EMBL" id="EFC41191.1"/>
    </source>
</evidence>
<reference evidence="2 3" key="1">
    <citation type="journal article" date="2010" name="Cell">
        <title>The genome of Naegleria gruberi illuminates early eukaryotic versatility.</title>
        <authorList>
            <person name="Fritz-Laylin L.K."/>
            <person name="Prochnik S.E."/>
            <person name="Ginger M.L."/>
            <person name="Dacks J.B."/>
            <person name="Carpenter M.L."/>
            <person name="Field M.C."/>
            <person name="Kuo A."/>
            <person name="Paredez A."/>
            <person name="Chapman J."/>
            <person name="Pham J."/>
            <person name="Shu S."/>
            <person name="Neupane R."/>
            <person name="Cipriano M."/>
            <person name="Mancuso J."/>
            <person name="Tu H."/>
            <person name="Salamov A."/>
            <person name="Lindquist E."/>
            <person name="Shapiro H."/>
            <person name="Lucas S."/>
            <person name="Grigoriev I.V."/>
            <person name="Cande W.Z."/>
            <person name="Fulton C."/>
            <person name="Rokhsar D.S."/>
            <person name="Dawson S.C."/>
        </authorList>
    </citation>
    <scope>NUCLEOTIDE SEQUENCE [LARGE SCALE GENOMIC DNA]</scope>
    <source>
        <strain evidence="2 3">NEG-M</strain>
    </source>
</reference>
<dbReference type="KEGG" id="ngr:NAEGRDRAFT_70997"/>
<evidence type="ECO:0000313" key="3">
    <source>
        <dbReference type="Proteomes" id="UP000006671"/>
    </source>
</evidence>
<keyword evidence="3" id="KW-1185">Reference proteome</keyword>
<dbReference type="RefSeq" id="XP_002673935.1">
    <property type="nucleotide sequence ID" value="XM_002673889.1"/>
</dbReference>
<dbReference type="InParanoid" id="D2VPV2"/>
<organism evidence="3">
    <name type="scientific">Naegleria gruberi</name>
    <name type="common">Amoeba</name>
    <dbReference type="NCBI Taxonomy" id="5762"/>
    <lineage>
        <taxon>Eukaryota</taxon>
        <taxon>Discoba</taxon>
        <taxon>Heterolobosea</taxon>
        <taxon>Tetramitia</taxon>
        <taxon>Eutetramitia</taxon>
        <taxon>Vahlkampfiidae</taxon>
        <taxon>Naegleria</taxon>
    </lineage>
</organism>